<evidence type="ECO:0008006" key="5">
    <source>
        <dbReference type="Google" id="ProtNLM"/>
    </source>
</evidence>
<reference evidence="3 4" key="1">
    <citation type="submission" date="2018-07" db="EMBL/GenBank/DDBJ databases">
        <title>Crenobacter cavernae sp. nov., isolated from a karst cave.</title>
        <authorList>
            <person name="Zhu H."/>
        </authorList>
    </citation>
    <scope>NUCLEOTIDE SEQUENCE [LARGE SCALE GENOMIC DNA]</scope>
    <source>
        <strain evidence="3 4">K1W11S-77</strain>
    </source>
</reference>
<sequence length="107" mass="11245">MITGLLASSLLSLPALCAAQTIDEALLAAQMAYQQADGQSGQSALRLKSAESALTQAQQRLADAQNAVTRAESELSAAKSAEEVARRRLAASADSLKSAWARKERTN</sequence>
<dbReference type="KEGG" id="ccah:DWG20_03910"/>
<evidence type="ECO:0000256" key="2">
    <source>
        <dbReference type="SAM" id="SignalP"/>
    </source>
</evidence>
<evidence type="ECO:0000313" key="3">
    <source>
        <dbReference type="EMBL" id="AXK38639.1"/>
    </source>
</evidence>
<evidence type="ECO:0000256" key="1">
    <source>
        <dbReference type="SAM" id="Coils"/>
    </source>
</evidence>
<evidence type="ECO:0000313" key="4">
    <source>
        <dbReference type="Proteomes" id="UP000254537"/>
    </source>
</evidence>
<feature type="coiled-coil region" evidence="1">
    <location>
        <begin position="47"/>
        <end position="81"/>
    </location>
</feature>
<feature type="chain" id="PRO_5016972305" description="DUF4398 domain-containing protein" evidence="2">
    <location>
        <begin position="18"/>
        <end position="107"/>
    </location>
</feature>
<protein>
    <recommendedName>
        <fullName evidence="5">DUF4398 domain-containing protein</fullName>
    </recommendedName>
</protein>
<gene>
    <name evidence="3" type="ORF">DWG20_03910</name>
</gene>
<keyword evidence="2" id="KW-0732">Signal</keyword>
<dbReference type="AlphaFoldDB" id="A0A345Y3Y7"/>
<organism evidence="3 4">
    <name type="scientific">Crenobacter cavernae</name>
    <dbReference type="NCBI Taxonomy" id="2290923"/>
    <lineage>
        <taxon>Bacteria</taxon>
        <taxon>Pseudomonadati</taxon>
        <taxon>Pseudomonadota</taxon>
        <taxon>Betaproteobacteria</taxon>
        <taxon>Neisseriales</taxon>
        <taxon>Neisseriaceae</taxon>
        <taxon>Crenobacter</taxon>
    </lineage>
</organism>
<name>A0A345Y3Y7_9NEIS</name>
<accession>A0A345Y3Y7</accession>
<keyword evidence="1" id="KW-0175">Coiled coil</keyword>
<dbReference type="EMBL" id="CP031337">
    <property type="protein sequence ID" value="AXK38639.1"/>
    <property type="molecule type" value="Genomic_DNA"/>
</dbReference>
<proteinExistence type="predicted"/>
<dbReference type="Proteomes" id="UP000254537">
    <property type="component" value="Chromosome"/>
</dbReference>
<feature type="signal peptide" evidence="2">
    <location>
        <begin position="1"/>
        <end position="17"/>
    </location>
</feature>